<dbReference type="EMBL" id="JBJQND010000002">
    <property type="protein sequence ID" value="KAL3885696.1"/>
    <property type="molecule type" value="Genomic_DNA"/>
</dbReference>
<evidence type="ECO:0000313" key="2">
    <source>
        <dbReference type="Proteomes" id="UP001634394"/>
    </source>
</evidence>
<comment type="caution">
    <text evidence="1">The sequence shown here is derived from an EMBL/GenBank/DDBJ whole genome shotgun (WGS) entry which is preliminary data.</text>
</comment>
<proteinExistence type="predicted"/>
<protein>
    <submittedName>
        <fullName evidence="1">Uncharacterized protein</fullName>
    </submittedName>
</protein>
<accession>A0ABD3XHE7</accession>
<organism evidence="1 2">
    <name type="scientific">Sinanodonta woodiana</name>
    <name type="common">Chinese pond mussel</name>
    <name type="synonym">Anodonta woodiana</name>
    <dbReference type="NCBI Taxonomy" id="1069815"/>
    <lineage>
        <taxon>Eukaryota</taxon>
        <taxon>Metazoa</taxon>
        <taxon>Spiralia</taxon>
        <taxon>Lophotrochozoa</taxon>
        <taxon>Mollusca</taxon>
        <taxon>Bivalvia</taxon>
        <taxon>Autobranchia</taxon>
        <taxon>Heteroconchia</taxon>
        <taxon>Palaeoheterodonta</taxon>
        <taxon>Unionida</taxon>
        <taxon>Unionoidea</taxon>
        <taxon>Unionidae</taxon>
        <taxon>Unioninae</taxon>
        <taxon>Sinanodonta</taxon>
    </lineage>
</organism>
<dbReference type="InterPro" id="IPR013783">
    <property type="entry name" value="Ig-like_fold"/>
</dbReference>
<feature type="non-terminal residue" evidence="1">
    <location>
        <position position="232"/>
    </location>
</feature>
<dbReference type="Proteomes" id="UP001634394">
    <property type="component" value="Unassembled WGS sequence"/>
</dbReference>
<name>A0ABD3XHE7_SINWO</name>
<reference evidence="1 2" key="1">
    <citation type="submission" date="2024-11" db="EMBL/GenBank/DDBJ databases">
        <title>Chromosome-level genome assembly of the freshwater bivalve Anodonta woodiana.</title>
        <authorList>
            <person name="Chen X."/>
        </authorList>
    </citation>
    <scope>NUCLEOTIDE SEQUENCE [LARGE SCALE GENOMIC DNA]</scope>
    <source>
        <strain evidence="1">MN2024</strain>
        <tissue evidence="1">Gills</tissue>
    </source>
</reference>
<gene>
    <name evidence="1" type="ORF">ACJMK2_025742</name>
</gene>
<sequence>MTDVRFVIVGGPEMSAISITDELFYVIDVTSCASFIVCRTGAVYSAKQGCLGNDILLFQNVPVDQKSTLMILYVNGNNYKQIAMWTIKQGILSSEFYYGYRDKIGLDQNRNILIRDLQETDEGNYIIRSDIGNVTKNDTAELNVLVAPNTSCKPKIHTGENTLITYLDSDGCGKPAATAYWLEQPGILIDRSKITLTPGQDAGTVHACINSPALQCVKNAKPTDYCTVYKDT</sequence>
<dbReference type="AlphaFoldDB" id="A0ABD3XHE7"/>
<keyword evidence="2" id="KW-1185">Reference proteome</keyword>
<evidence type="ECO:0000313" key="1">
    <source>
        <dbReference type="EMBL" id="KAL3885696.1"/>
    </source>
</evidence>
<dbReference type="Gene3D" id="2.60.40.10">
    <property type="entry name" value="Immunoglobulins"/>
    <property type="match status" value="1"/>
</dbReference>